<organism evidence="5 6">
    <name type="scientific">Strongyloides papillosus</name>
    <name type="common">Intestinal threadworm</name>
    <dbReference type="NCBI Taxonomy" id="174720"/>
    <lineage>
        <taxon>Eukaryota</taxon>
        <taxon>Metazoa</taxon>
        <taxon>Ecdysozoa</taxon>
        <taxon>Nematoda</taxon>
        <taxon>Chromadorea</taxon>
        <taxon>Rhabditida</taxon>
        <taxon>Tylenchina</taxon>
        <taxon>Panagrolaimomorpha</taxon>
        <taxon>Strongyloidoidea</taxon>
        <taxon>Strongyloididae</taxon>
        <taxon>Strongyloides</taxon>
    </lineage>
</organism>
<keyword evidence="1 3" id="KW-0479">Metal-binding</keyword>
<dbReference type="Gene3D" id="2.130.10.10">
    <property type="entry name" value="YVTN repeat-like/Quinoprotein amine dehydrogenase"/>
    <property type="match status" value="1"/>
</dbReference>
<keyword evidence="2" id="KW-0862">Zinc</keyword>
<reference evidence="6" key="1">
    <citation type="submission" date="2016-03" db="UniProtKB">
        <authorList>
            <consortium name="WormBaseParasite"/>
        </authorList>
    </citation>
    <scope>IDENTIFICATION</scope>
</reference>
<evidence type="ECO:0000313" key="5">
    <source>
        <dbReference type="Proteomes" id="UP000046392"/>
    </source>
</evidence>
<evidence type="ECO:0000313" key="6">
    <source>
        <dbReference type="WBParaSite" id="SPAL_0000692100.1"/>
    </source>
</evidence>
<dbReference type="AlphaFoldDB" id="A0A0N5BLX5"/>
<proteinExistence type="predicted"/>
<dbReference type="InterPro" id="IPR013083">
    <property type="entry name" value="Znf_RING/FYVE/PHD"/>
</dbReference>
<dbReference type="PROSITE" id="PS50089">
    <property type="entry name" value="ZF_RING_2"/>
    <property type="match status" value="1"/>
</dbReference>
<sequence length="285" mass="32814">MVVYCKICFESYSAPGTQHAPYSTSCGHVMGKECLERLKDCSNDDDFNCPFCSGNIKFNDCHPIYDIVEEFNDVDEESRNIIKELKKDKKFTFLKDFNKNIGGIINCFDEHKGYILIAGEHSSLVFLSKQFVKLIVTKEKKMYDISNSIFQQECSCLCFNKYKNDVIEFCIGYVDGAIRLYRYKFDGNNLIILGKKSLDNSDFISFLFGTIEINSICFLNNDSVAFSTGEGKLRIWNISDEWLSGTQSFIKFPYSISHKITHLKSIRFNECIGVMNNRIYVFPKS</sequence>
<accession>A0A0N5BLX5</accession>
<dbReference type="InterPro" id="IPR001841">
    <property type="entry name" value="Znf_RING"/>
</dbReference>
<dbReference type="InterPro" id="IPR015943">
    <property type="entry name" value="WD40/YVTN_repeat-like_dom_sf"/>
</dbReference>
<dbReference type="InterPro" id="IPR036322">
    <property type="entry name" value="WD40_repeat_dom_sf"/>
</dbReference>
<dbReference type="GO" id="GO:0008270">
    <property type="term" value="F:zinc ion binding"/>
    <property type="evidence" value="ECO:0007669"/>
    <property type="project" value="UniProtKB-KW"/>
</dbReference>
<evidence type="ECO:0000256" key="1">
    <source>
        <dbReference type="ARBA" id="ARBA00022771"/>
    </source>
</evidence>
<keyword evidence="1 3" id="KW-0863">Zinc-finger</keyword>
<protein>
    <submittedName>
        <fullName evidence="6">RING-type domain-containing protein</fullName>
    </submittedName>
</protein>
<name>A0A0N5BLX5_STREA</name>
<dbReference type="SUPFAM" id="SSF57850">
    <property type="entry name" value="RING/U-box"/>
    <property type="match status" value="1"/>
</dbReference>
<dbReference type="Proteomes" id="UP000046392">
    <property type="component" value="Unplaced"/>
</dbReference>
<evidence type="ECO:0000259" key="4">
    <source>
        <dbReference type="PROSITE" id="PS50089"/>
    </source>
</evidence>
<dbReference type="WBParaSite" id="SPAL_0000692100.1">
    <property type="protein sequence ID" value="SPAL_0000692100.1"/>
    <property type="gene ID" value="SPAL_0000692100"/>
</dbReference>
<evidence type="ECO:0000256" key="2">
    <source>
        <dbReference type="ARBA" id="ARBA00022833"/>
    </source>
</evidence>
<keyword evidence="5" id="KW-1185">Reference proteome</keyword>
<feature type="domain" description="RING-type" evidence="4">
    <location>
        <begin position="5"/>
        <end position="53"/>
    </location>
</feature>
<evidence type="ECO:0000256" key="3">
    <source>
        <dbReference type="PROSITE-ProRule" id="PRU00175"/>
    </source>
</evidence>
<dbReference type="SUPFAM" id="SSF50978">
    <property type="entry name" value="WD40 repeat-like"/>
    <property type="match status" value="1"/>
</dbReference>
<dbReference type="Pfam" id="PF14634">
    <property type="entry name" value="zf-RING_5"/>
    <property type="match status" value="1"/>
</dbReference>
<dbReference type="Gene3D" id="3.30.40.10">
    <property type="entry name" value="Zinc/RING finger domain, C3HC4 (zinc finger)"/>
    <property type="match status" value="1"/>
</dbReference>